<dbReference type="GO" id="GO:0080120">
    <property type="term" value="P:CAAX-box protein maturation"/>
    <property type="evidence" value="ECO:0007669"/>
    <property type="project" value="UniProtKB-ARBA"/>
</dbReference>
<dbReference type="EMBL" id="OCNK01000005">
    <property type="protein sequence ID" value="SOE02754.1"/>
    <property type="molecule type" value="Genomic_DNA"/>
</dbReference>
<dbReference type="Pfam" id="PF02517">
    <property type="entry name" value="Rce1-like"/>
    <property type="match status" value="1"/>
</dbReference>
<feature type="domain" description="CAAX prenyl protease 2/Lysostaphin resistance protein A-like" evidence="2">
    <location>
        <begin position="161"/>
        <end position="249"/>
    </location>
</feature>
<feature type="transmembrane region" description="Helical" evidence="1">
    <location>
        <begin position="211"/>
        <end position="232"/>
    </location>
</feature>
<protein>
    <submittedName>
        <fullName evidence="3">CAAX protease self-immunity</fullName>
    </submittedName>
</protein>
<dbReference type="AlphaFoldDB" id="A0A286H662"/>
<accession>A0A286H662</accession>
<dbReference type="PANTHER" id="PTHR43592">
    <property type="entry name" value="CAAX AMINO TERMINAL PROTEASE"/>
    <property type="match status" value="1"/>
</dbReference>
<evidence type="ECO:0000259" key="2">
    <source>
        <dbReference type="Pfam" id="PF02517"/>
    </source>
</evidence>
<evidence type="ECO:0000313" key="4">
    <source>
        <dbReference type="Proteomes" id="UP000219482"/>
    </source>
</evidence>
<sequence length="265" mass="27632">MTGLPGSLDDFGPAALAAVVVAGYLVVGEPLVGHVLHRRFEGRLRTDPGARRSFYRRLLVLEWGLAVLALVVWLSAPGVEAGQVGLRWPQQWPGPVTAVIVVLVLVFVVASTRALRSGALLEAAAPVRRPGSSPPAHGRHAEPPGHATLALLPRTTTERRLFTVVGVTAGVCEEWLYRGFFLAVVAALAGGPPTGVLVVVAALAFGLAHAYQGLVGVVTTGLLGGIMAAVYLQTGSLLLPVLLHAVIDLRFLLVPARALPAGHPA</sequence>
<organism evidence="3 4">
    <name type="scientific">Blastococcus haudaquaticus</name>
    <dbReference type="NCBI Taxonomy" id="1938745"/>
    <lineage>
        <taxon>Bacteria</taxon>
        <taxon>Bacillati</taxon>
        <taxon>Actinomycetota</taxon>
        <taxon>Actinomycetes</taxon>
        <taxon>Geodermatophilales</taxon>
        <taxon>Geodermatophilaceae</taxon>
        <taxon>Blastococcus</taxon>
    </lineage>
</organism>
<keyword evidence="3" id="KW-0645">Protease</keyword>
<feature type="transmembrane region" description="Helical" evidence="1">
    <location>
        <begin position="180"/>
        <end position="205"/>
    </location>
</feature>
<dbReference type="PANTHER" id="PTHR43592:SF15">
    <property type="entry name" value="CAAX AMINO TERMINAL PROTEASE FAMILY PROTEIN"/>
    <property type="match status" value="1"/>
</dbReference>
<proteinExistence type="predicted"/>
<evidence type="ECO:0000256" key="1">
    <source>
        <dbReference type="SAM" id="Phobius"/>
    </source>
</evidence>
<keyword evidence="4" id="KW-1185">Reference proteome</keyword>
<keyword evidence="3" id="KW-0378">Hydrolase</keyword>
<dbReference type="InterPro" id="IPR003675">
    <property type="entry name" value="Rce1/LyrA-like_dom"/>
</dbReference>
<dbReference type="GO" id="GO:0004175">
    <property type="term" value="F:endopeptidase activity"/>
    <property type="evidence" value="ECO:0007669"/>
    <property type="project" value="UniProtKB-ARBA"/>
</dbReference>
<keyword evidence="1" id="KW-0472">Membrane</keyword>
<reference evidence="4" key="1">
    <citation type="submission" date="2017-09" db="EMBL/GenBank/DDBJ databases">
        <authorList>
            <person name="Varghese N."/>
            <person name="Submissions S."/>
        </authorList>
    </citation>
    <scope>NUCLEOTIDE SEQUENCE [LARGE SCALE GENOMIC DNA]</scope>
    <source>
        <strain evidence="4">DSM 44270</strain>
    </source>
</reference>
<dbReference type="RefSeq" id="WP_097185429.1">
    <property type="nucleotide sequence ID" value="NZ_OCNK01000005.1"/>
</dbReference>
<dbReference type="GO" id="GO:0006508">
    <property type="term" value="P:proteolysis"/>
    <property type="evidence" value="ECO:0007669"/>
    <property type="project" value="UniProtKB-KW"/>
</dbReference>
<feature type="transmembrane region" description="Helical" evidence="1">
    <location>
        <begin position="14"/>
        <end position="37"/>
    </location>
</feature>
<evidence type="ECO:0000313" key="3">
    <source>
        <dbReference type="EMBL" id="SOE02754.1"/>
    </source>
</evidence>
<name>A0A286H662_9ACTN</name>
<feature type="transmembrane region" description="Helical" evidence="1">
    <location>
        <begin position="58"/>
        <end position="76"/>
    </location>
</feature>
<keyword evidence="1" id="KW-0812">Transmembrane</keyword>
<keyword evidence="1" id="KW-1133">Transmembrane helix</keyword>
<dbReference type="Proteomes" id="UP000219482">
    <property type="component" value="Unassembled WGS sequence"/>
</dbReference>
<gene>
    <name evidence="3" type="ORF">SAMN06272739_3713</name>
</gene>
<dbReference type="OrthoDB" id="2357478at2"/>
<feature type="transmembrane region" description="Helical" evidence="1">
    <location>
        <begin position="96"/>
        <end position="115"/>
    </location>
</feature>